<dbReference type="EMBL" id="BRXW01000676">
    <property type="protein sequence ID" value="GMH73549.1"/>
    <property type="molecule type" value="Genomic_DNA"/>
</dbReference>
<dbReference type="Proteomes" id="UP001165122">
    <property type="component" value="Unassembled WGS sequence"/>
</dbReference>
<gene>
    <name evidence="4" type="ORF">TrLO_g10613</name>
</gene>
<dbReference type="SUPFAM" id="SSF56300">
    <property type="entry name" value="Metallo-dependent phosphatases"/>
    <property type="match status" value="1"/>
</dbReference>
<organism evidence="4 5">
    <name type="scientific">Triparma laevis f. longispina</name>
    <dbReference type="NCBI Taxonomy" id="1714387"/>
    <lineage>
        <taxon>Eukaryota</taxon>
        <taxon>Sar</taxon>
        <taxon>Stramenopiles</taxon>
        <taxon>Ochrophyta</taxon>
        <taxon>Bolidophyceae</taxon>
        <taxon>Parmales</taxon>
        <taxon>Triparmaceae</taxon>
        <taxon>Triparma</taxon>
    </lineage>
</organism>
<feature type="compositionally biased region" description="Basic and acidic residues" evidence="2">
    <location>
        <begin position="22"/>
        <end position="31"/>
    </location>
</feature>
<dbReference type="Gene3D" id="3.60.21.10">
    <property type="match status" value="1"/>
</dbReference>
<feature type="domain" description="Calcineurin-like phosphoesterase" evidence="3">
    <location>
        <begin position="708"/>
        <end position="951"/>
    </location>
</feature>
<dbReference type="InterPro" id="IPR004843">
    <property type="entry name" value="Calcineurin-like_PHP"/>
</dbReference>
<dbReference type="OrthoDB" id="192107at2759"/>
<evidence type="ECO:0000313" key="5">
    <source>
        <dbReference type="Proteomes" id="UP001165122"/>
    </source>
</evidence>
<dbReference type="AlphaFoldDB" id="A0A9W7E9T2"/>
<protein>
    <recommendedName>
        <fullName evidence="3">Calcineurin-like phosphoesterase domain-containing protein</fullName>
    </recommendedName>
</protein>
<keyword evidence="5" id="KW-1185">Reference proteome</keyword>
<dbReference type="GO" id="GO:0016788">
    <property type="term" value="F:hydrolase activity, acting on ester bonds"/>
    <property type="evidence" value="ECO:0007669"/>
    <property type="project" value="TreeGrafter"/>
</dbReference>
<dbReference type="PANTHER" id="PTHR32440:SF0">
    <property type="entry name" value="PHOSPHATASE DCR2-RELATED"/>
    <property type="match status" value="1"/>
</dbReference>
<dbReference type="Pfam" id="PF00149">
    <property type="entry name" value="Metallophos"/>
    <property type="match status" value="1"/>
</dbReference>
<proteinExistence type="predicted"/>
<feature type="compositionally biased region" description="Basic residues" evidence="2">
    <location>
        <begin position="11"/>
        <end position="21"/>
    </location>
</feature>
<evidence type="ECO:0000259" key="3">
    <source>
        <dbReference type="Pfam" id="PF00149"/>
    </source>
</evidence>
<feature type="coiled-coil region" evidence="1">
    <location>
        <begin position="521"/>
        <end position="576"/>
    </location>
</feature>
<dbReference type="InterPro" id="IPR029052">
    <property type="entry name" value="Metallo-depent_PP-like"/>
</dbReference>
<sequence length="1043" mass="119932">MPSTDDSNQTHKLKIRRRARSKREVNKSNKKADREFLENLTGLEHERAVAFMGVASVDARIHMNTVMKRSEPALRSDILQFLDKLEVPLCEKLLKVMSPLTPFLSAQLFSLQFELDWDRYLLALEMEQEVMTKFLEVIFDYSIEDRRRVMEKSFECNMSMEMLLDLLMSSSSTPKCPICTSRLKIKKEVLRINNQIDRAAALKYPGREKSIFENELYERRDFSIDPKTDFYSVKIDPLTKKTTVQFSDKGGQGVAYSEHTIDTKLLCNECKKEVYEYALRVGNDLEIWHTIWQDRLDLHEQARELDLAKSRWWVEEKRDMEFVETVKAVILANKNTKKRKRDFKKKLADEKSKKDAKEAEALLKLIKKNMIKDAVQTDDKWIHQELHTQDKSLKTRNLAASLEFETAYGLYDRAKKERKGGKSTKLLEYHHESGIPLTAEASSEAFGTAPIIVPDETKDIASWDFQLREAQTKLDWRREEQRRQREAAERANFEGNLKGWAEGAQEVTDKINAKYQRQAWLRQKKIEAREEQKRLDKIAREKMHSDAALRAASDAKREIERQHALAAEEKKEMHERHEMAICEAHQRAIDRFWGIPTAKEKERRLAEFLRRQFEARIRDKRAMMVAVGGEIKVSKGVAKSVPKQLDLPLYRIKTLMVSGEEMCEDPMGLRRPPIGQSPTKMLQKLAYSVLAIVSTVQAITFRDDGSFTVVQFADLHSHNGGPFPSCSGLTDEQKKYPCSDKNNTQFMSNVLDVTYPDLVVFTGDNNDAGAWLGVENSVKHFLQPTLERELDFAAVFGNHDEEANLDRDELMDVYMKYPGFLGEAGPSDIHGYGNYILTIDGETGPEFNLWFFDSGDYSNFSGIDGYDWVWGDQIQWYVRESKEREAANNGTLNSFAFFHIPLPEYEIMLEEVEISGLHNEGVCHGALNSGLFATMVERGEIKAATVGHDHCNDFCGNYHGIDLCYGGGTGYDGYGCAGTPNWARRSRVIELSDYGRTIKSWKILDDGLLTKIDEEVLFSEEGGKVDRSKRKRVEKIIKELRED</sequence>
<feature type="region of interest" description="Disordered" evidence="2">
    <location>
        <begin position="1"/>
        <end position="31"/>
    </location>
</feature>
<dbReference type="CDD" id="cd07383">
    <property type="entry name" value="MPP_Dcr2"/>
    <property type="match status" value="1"/>
</dbReference>
<dbReference type="GO" id="GO:0005737">
    <property type="term" value="C:cytoplasm"/>
    <property type="evidence" value="ECO:0007669"/>
    <property type="project" value="TreeGrafter"/>
</dbReference>
<feature type="coiled-coil region" evidence="1">
    <location>
        <begin position="333"/>
        <end position="360"/>
    </location>
</feature>
<evidence type="ECO:0000313" key="4">
    <source>
        <dbReference type="EMBL" id="GMH73549.1"/>
    </source>
</evidence>
<dbReference type="PANTHER" id="PTHR32440">
    <property type="entry name" value="PHOSPHATASE DCR2-RELATED-RELATED"/>
    <property type="match status" value="1"/>
</dbReference>
<keyword evidence="1" id="KW-0175">Coiled coil</keyword>
<accession>A0A9W7E9T2</accession>
<evidence type="ECO:0000256" key="1">
    <source>
        <dbReference type="SAM" id="Coils"/>
    </source>
</evidence>
<evidence type="ECO:0000256" key="2">
    <source>
        <dbReference type="SAM" id="MobiDB-lite"/>
    </source>
</evidence>
<name>A0A9W7E9T2_9STRA</name>
<comment type="caution">
    <text evidence="4">The sequence shown here is derived from an EMBL/GenBank/DDBJ whole genome shotgun (WGS) entry which is preliminary data.</text>
</comment>
<reference evidence="5" key="1">
    <citation type="journal article" date="2023" name="Commun. Biol.">
        <title>Genome analysis of Parmales, the sister group of diatoms, reveals the evolutionary specialization of diatoms from phago-mixotrophs to photoautotrophs.</title>
        <authorList>
            <person name="Ban H."/>
            <person name="Sato S."/>
            <person name="Yoshikawa S."/>
            <person name="Yamada K."/>
            <person name="Nakamura Y."/>
            <person name="Ichinomiya M."/>
            <person name="Sato N."/>
            <person name="Blanc-Mathieu R."/>
            <person name="Endo H."/>
            <person name="Kuwata A."/>
            <person name="Ogata H."/>
        </authorList>
    </citation>
    <scope>NUCLEOTIDE SEQUENCE [LARGE SCALE GENOMIC DNA]</scope>
    <source>
        <strain evidence="5">NIES 3700</strain>
    </source>
</reference>